<feature type="domain" description="ABC transporter" evidence="4">
    <location>
        <begin position="1"/>
        <end position="223"/>
    </location>
</feature>
<dbReference type="STRING" id="156980.SAMN04489745_0266"/>
<dbReference type="EMBL" id="FNSN01000003">
    <property type="protein sequence ID" value="SEB47309.1"/>
    <property type="molecule type" value="Genomic_DNA"/>
</dbReference>
<accession>A0A1H4JLW4</accession>
<evidence type="ECO:0000256" key="1">
    <source>
        <dbReference type="ARBA" id="ARBA00022448"/>
    </source>
</evidence>
<dbReference type="InterPro" id="IPR003439">
    <property type="entry name" value="ABC_transporter-like_ATP-bd"/>
</dbReference>
<dbReference type="RefSeq" id="WP_306306614.1">
    <property type="nucleotide sequence ID" value="NZ_FNSN01000003.1"/>
</dbReference>
<keyword evidence="3 5" id="KW-0067">ATP-binding</keyword>
<evidence type="ECO:0000313" key="6">
    <source>
        <dbReference type="Proteomes" id="UP000182652"/>
    </source>
</evidence>
<dbReference type="Proteomes" id="UP000182652">
    <property type="component" value="Unassembled WGS sequence"/>
</dbReference>
<sequence>MELRGISKTYPGRSPVTALHPSDLTIQEGESVAIVGPSGSGKSTLLNLLGLLDVPTTGTYSLAGVDISSCTETERCSIRGQKFGFVFQAFHLLPQRSVVENVELAMMYSGLPARDRRTRAEESLARLGLGHRVLADPRDLSGGERQRTAIARALCLEPEVLFCDEPTGNLDSKNSRAVIETLFELNELGQTLVMVTHDMALAAQLSRVVHVEDGRLGPGGGLL</sequence>
<dbReference type="GO" id="GO:0098796">
    <property type="term" value="C:membrane protein complex"/>
    <property type="evidence" value="ECO:0007669"/>
    <property type="project" value="UniProtKB-ARBA"/>
</dbReference>
<reference evidence="5 6" key="1">
    <citation type="submission" date="2016-10" db="EMBL/GenBank/DDBJ databases">
        <authorList>
            <person name="de Groot N.N."/>
        </authorList>
    </citation>
    <scope>NUCLEOTIDE SEQUENCE [LARGE SCALE GENOMIC DNA]</scope>
    <source>
        <strain evidence="5 6">DSM 10495</strain>
    </source>
</reference>
<keyword evidence="2" id="KW-0547">Nucleotide-binding</keyword>
<dbReference type="Gene3D" id="3.40.50.300">
    <property type="entry name" value="P-loop containing nucleotide triphosphate hydrolases"/>
    <property type="match status" value="1"/>
</dbReference>
<keyword evidence="6" id="KW-1185">Reference proteome</keyword>
<evidence type="ECO:0000256" key="3">
    <source>
        <dbReference type="ARBA" id="ARBA00022840"/>
    </source>
</evidence>
<dbReference type="InterPro" id="IPR015854">
    <property type="entry name" value="ABC_transpr_LolD-like"/>
</dbReference>
<organism evidence="5 6">
    <name type="scientific">Arthrobacter woluwensis</name>
    <dbReference type="NCBI Taxonomy" id="156980"/>
    <lineage>
        <taxon>Bacteria</taxon>
        <taxon>Bacillati</taxon>
        <taxon>Actinomycetota</taxon>
        <taxon>Actinomycetes</taxon>
        <taxon>Micrococcales</taxon>
        <taxon>Micrococcaceae</taxon>
        <taxon>Arthrobacter</taxon>
    </lineage>
</organism>
<dbReference type="GO" id="GO:0005524">
    <property type="term" value="F:ATP binding"/>
    <property type="evidence" value="ECO:0007669"/>
    <property type="project" value="UniProtKB-KW"/>
</dbReference>
<dbReference type="InterPro" id="IPR027417">
    <property type="entry name" value="P-loop_NTPase"/>
</dbReference>
<keyword evidence="1" id="KW-0813">Transport</keyword>
<dbReference type="GO" id="GO:0005886">
    <property type="term" value="C:plasma membrane"/>
    <property type="evidence" value="ECO:0007669"/>
    <property type="project" value="TreeGrafter"/>
</dbReference>
<dbReference type="FunFam" id="3.40.50.300:FF:000032">
    <property type="entry name" value="Export ABC transporter ATP-binding protein"/>
    <property type="match status" value="1"/>
</dbReference>
<dbReference type="PROSITE" id="PS50893">
    <property type="entry name" value="ABC_TRANSPORTER_2"/>
    <property type="match status" value="1"/>
</dbReference>
<evidence type="ECO:0000256" key="2">
    <source>
        <dbReference type="ARBA" id="ARBA00022741"/>
    </source>
</evidence>
<gene>
    <name evidence="5" type="ORF">SAMN04489745_0266</name>
</gene>
<evidence type="ECO:0000259" key="4">
    <source>
        <dbReference type="PROSITE" id="PS50893"/>
    </source>
</evidence>
<dbReference type="PANTHER" id="PTHR24220:SF86">
    <property type="entry name" value="ABC TRANSPORTER ABCH.1"/>
    <property type="match status" value="1"/>
</dbReference>
<dbReference type="SMART" id="SM00382">
    <property type="entry name" value="AAA"/>
    <property type="match status" value="1"/>
</dbReference>
<dbReference type="SUPFAM" id="SSF52540">
    <property type="entry name" value="P-loop containing nucleoside triphosphate hydrolases"/>
    <property type="match status" value="1"/>
</dbReference>
<evidence type="ECO:0000313" key="5">
    <source>
        <dbReference type="EMBL" id="SEB47309.1"/>
    </source>
</evidence>
<dbReference type="CDD" id="cd03255">
    <property type="entry name" value="ABC_MJ0796_LolCDE_FtsE"/>
    <property type="match status" value="1"/>
</dbReference>
<name>A0A1H4JLW4_9MICC</name>
<dbReference type="Pfam" id="PF00005">
    <property type="entry name" value="ABC_tran"/>
    <property type="match status" value="1"/>
</dbReference>
<dbReference type="AlphaFoldDB" id="A0A1H4JLW4"/>
<dbReference type="InterPro" id="IPR017911">
    <property type="entry name" value="MacB-like_ATP-bd"/>
</dbReference>
<dbReference type="GO" id="GO:0016887">
    <property type="term" value="F:ATP hydrolysis activity"/>
    <property type="evidence" value="ECO:0007669"/>
    <property type="project" value="InterPro"/>
</dbReference>
<dbReference type="PANTHER" id="PTHR24220">
    <property type="entry name" value="IMPORT ATP-BINDING PROTEIN"/>
    <property type="match status" value="1"/>
</dbReference>
<proteinExistence type="predicted"/>
<protein>
    <submittedName>
        <fullName evidence="5">Putative ABC transport system ATP-binding protein</fullName>
    </submittedName>
</protein>
<dbReference type="InterPro" id="IPR003593">
    <property type="entry name" value="AAA+_ATPase"/>
</dbReference>
<dbReference type="GO" id="GO:0022857">
    <property type="term" value="F:transmembrane transporter activity"/>
    <property type="evidence" value="ECO:0007669"/>
    <property type="project" value="TreeGrafter"/>
</dbReference>